<organism evidence="6">
    <name type="scientific">gut metagenome</name>
    <dbReference type="NCBI Taxonomy" id="749906"/>
    <lineage>
        <taxon>unclassified sequences</taxon>
        <taxon>metagenomes</taxon>
        <taxon>organismal metagenomes</taxon>
    </lineage>
</organism>
<gene>
    <name evidence="6" type="ORF">EVA_12663</name>
</gene>
<feature type="non-terminal residue" evidence="6">
    <location>
        <position position="91"/>
    </location>
</feature>
<dbReference type="PANTHER" id="PTHR11070">
    <property type="entry name" value="UVRD / RECB / PCRA DNA HELICASE FAMILY MEMBER"/>
    <property type="match status" value="1"/>
</dbReference>
<dbReference type="Pfam" id="PF00580">
    <property type="entry name" value="UvrD-helicase"/>
    <property type="match status" value="1"/>
</dbReference>
<evidence type="ECO:0000256" key="1">
    <source>
        <dbReference type="ARBA" id="ARBA00022741"/>
    </source>
</evidence>
<dbReference type="EC" id="3.-.-.-" evidence="6"/>
<dbReference type="GO" id="GO:0005524">
    <property type="term" value="F:ATP binding"/>
    <property type="evidence" value="ECO:0007669"/>
    <property type="project" value="UniProtKB-KW"/>
</dbReference>
<dbReference type="EMBL" id="AMCI01003907">
    <property type="protein sequence ID" value="EJW99231.1"/>
    <property type="molecule type" value="Genomic_DNA"/>
</dbReference>
<keyword evidence="2 6" id="KW-0378">Hydrolase</keyword>
<dbReference type="InterPro" id="IPR027417">
    <property type="entry name" value="P-loop_NTPase"/>
</dbReference>
<evidence type="ECO:0000256" key="3">
    <source>
        <dbReference type="ARBA" id="ARBA00022806"/>
    </source>
</evidence>
<name>J9FW53_9ZZZZ</name>
<reference evidence="6" key="1">
    <citation type="journal article" date="2012" name="PLoS ONE">
        <title>Gene sets for utilization of primary and secondary nutrition supplies in the distal gut of endangered iberian lynx.</title>
        <authorList>
            <person name="Alcaide M."/>
            <person name="Messina E."/>
            <person name="Richter M."/>
            <person name="Bargiela R."/>
            <person name="Peplies J."/>
            <person name="Huws S.A."/>
            <person name="Newbold C.J."/>
            <person name="Golyshin P.N."/>
            <person name="Simon M.A."/>
            <person name="Lopez G."/>
            <person name="Yakimov M.M."/>
            <person name="Ferrer M."/>
        </authorList>
    </citation>
    <scope>NUCLEOTIDE SEQUENCE</scope>
</reference>
<dbReference type="InterPro" id="IPR014016">
    <property type="entry name" value="UvrD-like_ATP-bd"/>
</dbReference>
<dbReference type="SUPFAM" id="SSF52540">
    <property type="entry name" value="P-loop containing nucleoside triphosphate hydrolases"/>
    <property type="match status" value="1"/>
</dbReference>
<dbReference type="Gene3D" id="3.40.50.300">
    <property type="entry name" value="P-loop containing nucleotide triphosphate hydrolases"/>
    <property type="match status" value="1"/>
</dbReference>
<dbReference type="GO" id="GO:0043138">
    <property type="term" value="F:3'-5' DNA helicase activity"/>
    <property type="evidence" value="ECO:0007669"/>
    <property type="project" value="TreeGrafter"/>
</dbReference>
<accession>J9FW53</accession>
<protein>
    <submittedName>
        <fullName evidence="6">DNA helicase, UvrD/REP type</fullName>
        <ecNumber evidence="6">3.-.-.-</ecNumber>
    </submittedName>
</protein>
<dbReference type="InterPro" id="IPR000212">
    <property type="entry name" value="DNA_helicase_UvrD/REP"/>
</dbReference>
<dbReference type="AlphaFoldDB" id="J9FW53"/>
<keyword evidence="4" id="KW-0067">ATP-binding</keyword>
<keyword evidence="3 6" id="KW-0347">Helicase</keyword>
<evidence type="ECO:0000313" key="6">
    <source>
        <dbReference type="EMBL" id="EJW99231.1"/>
    </source>
</evidence>
<evidence type="ECO:0000259" key="5">
    <source>
        <dbReference type="PROSITE" id="PS51198"/>
    </source>
</evidence>
<keyword evidence="1" id="KW-0547">Nucleotide-binding</keyword>
<dbReference type="GO" id="GO:0005829">
    <property type="term" value="C:cytosol"/>
    <property type="evidence" value="ECO:0007669"/>
    <property type="project" value="TreeGrafter"/>
</dbReference>
<dbReference type="PANTHER" id="PTHR11070:SF2">
    <property type="entry name" value="ATP-DEPENDENT DNA HELICASE SRS2"/>
    <property type="match status" value="1"/>
</dbReference>
<evidence type="ECO:0000256" key="2">
    <source>
        <dbReference type="ARBA" id="ARBA00022801"/>
    </source>
</evidence>
<dbReference type="GO" id="GO:0000725">
    <property type="term" value="P:recombinational repair"/>
    <property type="evidence" value="ECO:0007669"/>
    <property type="project" value="TreeGrafter"/>
</dbReference>
<dbReference type="GO" id="GO:0016787">
    <property type="term" value="F:hydrolase activity"/>
    <property type="evidence" value="ECO:0007669"/>
    <property type="project" value="UniProtKB-KW"/>
</dbReference>
<dbReference type="GO" id="GO:0003677">
    <property type="term" value="F:DNA binding"/>
    <property type="evidence" value="ECO:0007669"/>
    <property type="project" value="InterPro"/>
</dbReference>
<dbReference type="PROSITE" id="PS51198">
    <property type="entry name" value="UVRD_HELICASE_ATP_BIND"/>
    <property type="match status" value="1"/>
</dbReference>
<feature type="domain" description="UvrD-like helicase ATP-binding" evidence="5">
    <location>
        <begin position="1"/>
        <end position="91"/>
    </location>
</feature>
<evidence type="ECO:0000256" key="4">
    <source>
        <dbReference type="ARBA" id="ARBA00022840"/>
    </source>
</evidence>
<comment type="caution">
    <text evidence="6">The sequence shown here is derived from an EMBL/GenBank/DDBJ whole genome shotgun (WGS) entry which is preliminary data.</text>
</comment>
<proteinExistence type="predicted"/>
<sequence length="91" mass="10206">MDFNEQQKKAVYTIDRNISVSAGAGSGKTRVLVERFVYILQDSAMHPEREPVNAADIMAITFTKKAAGEMKERIREAINIKLNGKYDEDGN</sequence>